<evidence type="ECO:0000313" key="1">
    <source>
        <dbReference type="EMBL" id="MCG7505145.1"/>
    </source>
</evidence>
<reference evidence="1 2" key="1">
    <citation type="submission" date="2022-02" db="EMBL/GenBank/DDBJ databases">
        <title>Draft genome sequence of Mezorhizobium retamae strain IRAMC:0171 isolated from Retama raetam nodules.</title>
        <authorList>
            <person name="Bengaied R."/>
            <person name="Sbissi I."/>
            <person name="Huber K."/>
            <person name="Ghodbane F."/>
            <person name="Nouioui I."/>
            <person name="Tarhouni M."/>
            <person name="Gtari M."/>
        </authorList>
    </citation>
    <scope>NUCLEOTIDE SEQUENCE [LARGE SCALE GENOMIC DNA]</scope>
    <source>
        <strain evidence="1 2">IRAMC:0171</strain>
    </source>
</reference>
<name>A0ABS9QCJ2_9HYPH</name>
<dbReference type="Proteomes" id="UP001201701">
    <property type="component" value="Unassembled WGS sequence"/>
</dbReference>
<proteinExistence type="predicted"/>
<gene>
    <name evidence="1" type="ORF">L4923_08945</name>
</gene>
<organism evidence="1 2">
    <name type="scientific">Mesorhizobium retamae</name>
    <dbReference type="NCBI Taxonomy" id="2912854"/>
    <lineage>
        <taxon>Bacteria</taxon>
        <taxon>Pseudomonadati</taxon>
        <taxon>Pseudomonadota</taxon>
        <taxon>Alphaproteobacteria</taxon>
        <taxon>Hyphomicrobiales</taxon>
        <taxon>Phyllobacteriaceae</taxon>
        <taxon>Mesorhizobium</taxon>
    </lineage>
</organism>
<protein>
    <submittedName>
        <fullName evidence="1">Uncharacterized protein</fullName>
    </submittedName>
</protein>
<dbReference type="RefSeq" id="WP_239363822.1">
    <property type="nucleotide sequence ID" value="NZ_JAKREW010000006.1"/>
</dbReference>
<accession>A0ABS9QCJ2</accession>
<sequence length="102" mass="11997">MSWVLIQTADGIAQEVYSPNYVPAWNDTYIMRHKGSVSGKSPRFRTDKKAVGSRDQLMTQYHRMLAPEYKRRLKRDGRASADRWLAATARELGRRDARKRRW</sequence>
<evidence type="ECO:0000313" key="2">
    <source>
        <dbReference type="Proteomes" id="UP001201701"/>
    </source>
</evidence>
<comment type="caution">
    <text evidence="1">The sequence shown here is derived from an EMBL/GenBank/DDBJ whole genome shotgun (WGS) entry which is preliminary data.</text>
</comment>
<dbReference type="EMBL" id="JAKREW010000006">
    <property type="protein sequence ID" value="MCG7505145.1"/>
    <property type="molecule type" value="Genomic_DNA"/>
</dbReference>
<keyword evidence="2" id="KW-1185">Reference proteome</keyword>